<reference evidence="2" key="1">
    <citation type="submission" date="2014-09" db="EMBL/GenBank/DDBJ databases">
        <authorList>
            <person name="Magalhaes I.L.F."/>
            <person name="Oliveira U."/>
            <person name="Santos F.R."/>
            <person name="Vidigal T.H.D.A."/>
            <person name="Brescovit A.D."/>
            <person name="Santos A.J."/>
        </authorList>
    </citation>
    <scope>NUCLEOTIDE SEQUENCE</scope>
    <source>
        <tissue evidence="2">Shoot tissue taken approximately 20 cm above the soil surface</tissue>
    </source>
</reference>
<organism evidence="2">
    <name type="scientific">Arundo donax</name>
    <name type="common">Giant reed</name>
    <name type="synonym">Donax arundinaceus</name>
    <dbReference type="NCBI Taxonomy" id="35708"/>
    <lineage>
        <taxon>Eukaryota</taxon>
        <taxon>Viridiplantae</taxon>
        <taxon>Streptophyta</taxon>
        <taxon>Embryophyta</taxon>
        <taxon>Tracheophyta</taxon>
        <taxon>Spermatophyta</taxon>
        <taxon>Magnoliopsida</taxon>
        <taxon>Liliopsida</taxon>
        <taxon>Poales</taxon>
        <taxon>Poaceae</taxon>
        <taxon>PACMAD clade</taxon>
        <taxon>Arundinoideae</taxon>
        <taxon>Arundineae</taxon>
        <taxon>Arundo</taxon>
    </lineage>
</organism>
<sequence>MLIKLHLVQQQRTSCGGGRAPASKQTPHSGQKHHTQSQESSG</sequence>
<dbReference type="EMBL" id="GBRH01180170">
    <property type="protein sequence ID" value="JAE17726.1"/>
    <property type="molecule type" value="Transcribed_RNA"/>
</dbReference>
<name>A0A0A9G5B2_ARUDO</name>
<proteinExistence type="predicted"/>
<reference evidence="2" key="2">
    <citation type="journal article" date="2015" name="Data Brief">
        <title>Shoot transcriptome of the giant reed, Arundo donax.</title>
        <authorList>
            <person name="Barrero R.A."/>
            <person name="Guerrero F.D."/>
            <person name="Moolhuijzen P."/>
            <person name="Goolsby J.A."/>
            <person name="Tidwell J."/>
            <person name="Bellgard S.E."/>
            <person name="Bellgard M.I."/>
        </authorList>
    </citation>
    <scope>NUCLEOTIDE SEQUENCE</scope>
    <source>
        <tissue evidence="2">Shoot tissue taken approximately 20 cm above the soil surface</tissue>
    </source>
</reference>
<feature type="region of interest" description="Disordered" evidence="1">
    <location>
        <begin position="1"/>
        <end position="42"/>
    </location>
</feature>
<evidence type="ECO:0000313" key="2">
    <source>
        <dbReference type="EMBL" id="JAE17726.1"/>
    </source>
</evidence>
<dbReference type="AlphaFoldDB" id="A0A0A9G5B2"/>
<accession>A0A0A9G5B2</accession>
<evidence type="ECO:0000256" key="1">
    <source>
        <dbReference type="SAM" id="MobiDB-lite"/>
    </source>
</evidence>
<protein>
    <submittedName>
        <fullName evidence="2">Uncharacterized protein</fullName>
    </submittedName>
</protein>